<gene>
    <name evidence="1" type="ORF">GCM10023226_34230</name>
</gene>
<organism evidence="1 2">
    <name type="scientific">Nocardioides nanhaiensis</name>
    <dbReference type="NCBI Taxonomy" id="1476871"/>
    <lineage>
        <taxon>Bacteria</taxon>
        <taxon>Bacillati</taxon>
        <taxon>Actinomycetota</taxon>
        <taxon>Actinomycetes</taxon>
        <taxon>Propionibacteriales</taxon>
        <taxon>Nocardioidaceae</taxon>
        <taxon>Nocardioides</taxon>
    </lineage>
</organism>
<accession>A0ABP8WTB0</accession>
<reference evidence="2" key="1">
    <citation type="journal article" date="2019" name="Int. J. Syst. Evol. Microbiol.">
        <title>The Global Catalogue of Microorganisms (GCM) 10K type strain sequencing project: providing services to taxonomists for standard genome sequencing and annotation.</title>
        <authorList>
            <consortium name="The Broad Institute Genomics Platform"/>
            <consortium name="The Broad Institute Genome Sequencing Center for Infectious Disease"/>
            <person name="Wu L."/>
            <person name="Ma J."/>
        </authorList>
    </citation>
    <scope>NUCLEOTIDE SEQUENCE [LARGE SCALE GENOMIC DNA]</scope>
    <source>
        <strain evidence="2">JCM 18127</strain>
    </source>
</reference>
<evidence type="ECO:0008006" key="3">
    <source>
        <dbReference type="Google" id="ProtNLM"/>
    </source>
</evidence>
<protein>
    <recommendedName>
        <fullName evidence="3">Cytidine deaminase</fullName>
    </recommendedName>
</protein>
<name>A0ABP8WTB0_9ACTN</name>
<comment type="caution">
    <text evidence="1">The sequence shown here is derived from an EMBL/GenBank/DDBJ whole genome shotgun (WGS) entry which is preliminary data.</text>
</comment>
<dbReference type="InterPro" id="IPR016193">
    <property type="entry name" value="Cytidine_deaminase-like"/>
</dbReference>
<dbReference type="EMBL" id="BAABIM010000004">
    <property type="protein sequence ID" value="GAA4693513.1"/>
    <property type="molecule type" value="Genomic_DNA"/>
</dbReference>
<dbReference type="RefSeq" id="WP_345268127.1">
    <property type="nucleotide sequence ID" value="NZ_BAABIM010000004.1"/>
</dbReference>
<dbReference type="SUPFAM" id="SSF53927">
    <property type="entry name" value="Cytidine deaminase-like"/>
    <property type="match status" value="1"/>
</dbReference>
<evidence type="ECO:0000313" key="2">
    <source>
        <dbReference type="Proteomes" id="UP001500621"/>
    </source>
</evidence>
<proteinExistence type="predicted"/>
<dbReference type="Proteomes" id="UP001500621">
    <property type="component" value="Unassembled WGS sequence"/>
</dbReference>
<sequence>MTDRPAPASDALGPEDAKLVTLARATRARVGAAQGAAVRDEMGRTYAAATVDLPSLQLSAVQVCVAMAVASGSRGIAACALLGEVDALGDDDRGALADLAVAGGVAVHLGDARGTVGASLTVDAR</sequence>
<keyword evidence="2" id="KW-1185">Reference proteome</keyword>
<evidence type="ECO:0000313" key="1">
    <source>
        <dbReference type="EMBL" id="GAA4693513.1"/>
    </source>
</evidence>